<dbReference type="InterPro" id="IPR035516">
    <property type="entry name" value="Gyrase/topoIV_suA_C"/>
</dbReference>
<dbReference type="Gene3D" id="3.30.1360.40">
    <property type="match status" value="1"/>
</dbReference>
<comment type="catalytic activity">
    <reaction evidence="1 6">
        <text>ATP-dependent breakage, passage and rejoining of double-stranded DNA.</text>
        <dbReference type="EC" id="5.6.2.2"/>
    </reaction>
</comment>
<dbReference type="GO" id="GO:0005737">
    <property type="term" value="C:cytoplasm"/>
    <property type="evidence" value="ECO:0007669"/>
    <property type="project" value="TreeGrafter"/>
</dbReference>
<evidence type="ECO:0000256" key="7">
    <source>
        <dbReference type="SAM" id="Coils"/>
    </source>
</evidence>
<reference evidence="9" key="2">
    <citation type="journal article" date="2021" name="PeerJ">
        <title>Extensive microbial diversity within the chicken gut microbiome revealed by metagenomics and culture.</title>
        <authorList>
            <person name="Gilroy R."/>
            <person name="Ravi A."/>
            <person name="Getino M."/>
            <person name="Pursley I."/>
            <person name="Horton D.L."/>
            <person name="Alikhan N.F."/>
            <person name="Baker D."/>
            <person name="Gharbi K."/>
            <person name="Hall N."/>
            <person name="Watson M."/>
            <person name="Adriaenssens E.M."/>
            <person name="Foster-Nyarko E."/>
            <person name="Jarju S."/>
            <person name="Secka A."/>
            <person name="Antonio M."/>
            <person name="Oren A."/>
            <person name="Chaudhuri R.R."/>
            <person name="La Ragione R."/>
            <person name="Hildebrand F."/>
            <person name="Pallen M.J."/>
        </authorList>
    </citation>
    <scope>NUCLEOTIDE SEQUENCE</scope>
    <source>
        <strain evidence="9">CHK121-14286</strain>
    </source>
</reference>
<evidence type="ECO:0000313" key="9">
    <source>
        <dbReference type="EMBL" id="HIR66169.1"/>
    </source>
</evidence>
<dbReference type="CDD" id="cd00187">
    <property type="entry name" value="TOP4c"/>
    <property type="match status" value="1"/>
</dbReference>
<gene>
    <name evidence="9" type="ORF">IAC95_04765</name>
</gene>
<dbReference type="InterPro" id="IPR013758">
    <property type="entry name" value="Topo_IIA_A/C_ab"/>
</dbReference>
<keyword evidence="7" id="KW-0175">Coiled coil</keyword>
<dbReference type="Gene3D" id="2.120.10.90">
    <property type="entry name" value="DNA gyrase/topoisomerase IV, subunit A, C-terminal"/>
    <property type="match status" value="1"/>
</dbReference>
<dbReference type="Gene3D" id="1.10.268.10">
    <property type="entry name" value="Topoisomerase, domain 3"/>
    <property type="match status" value="1"/>
</dbReference>
<evidence type="ECO:0000259" key="8">
    <source>
        <dbReference type="PROSITE" id="PS52040"/>
    </source>
</evidence>
<evidence type="ECO:0000256" key="3">
    <source>
        <dbReference type="ARBA" id="ARBA00023029"/>
    </source>
</evidence>
<dbReference type="Pfam" id="PF03989">
    <property type="entry name" value="DNA_gyraseA_C"/>
    <property type="match status" value="3"/>
</dbReference>
<evidence type="ECO:0000256" key="1">
    <source>
        <dbReference type="ARBA" id="ARBA00000185"/>
    </source>
</evidence>
<dbReference type="InterPro" id="IPR013760">
    <property type="entry name" value="Topo_IIA-like_dom_sf"/>
</dbReference>
<dbReference type="InterPro" id="IPR002205">
    <property type="entry name" value="Topo_IIA_dom_A"/>
</dbReference>
<dbReference type="SUPFAM" id="SSF56719">
    <property type="entry name" value="Type II DNA topoisomerase"/>
    <property type="match status" value="1"/>
</dbReference>
<evidence type="ECO:0000313" key="10">
    <source>
        <dbReference type="Proteomes" id="UP000824200"/>
    </source>
</evidence>
<dbReference type="InterPro" id="IPR006691">
    <property type="entry name" value="GyrA/parC_rep"/>
</dbReference>
<dbReference type="GO" id="GO:0006265">
    <property type="term" value="P:DNA topological change"/>
    <property type="evidence" value="ECO:0007669"/>
    <property type="project" value="UniProtKB-UniRule"/>
</dbReference>
<accession>A0A9D1J802</accession>
<keyword evidence="4 6" id="KW-0238">DNA-binding</keyword>
<proteinExistence type="predicted"/>
<dbReference type="GO" id="GO:0005524">
    <property type="term" value="F:ATP binding"/>
    <property type="evidence" value="ECO:0007669"/>
    <property type="project" value="InterPro"/>
</dbReference>
<dbReference type="GO" id="GO:0003918">
    <property type="term" value="F:DNA topoisomerase type II (double strand cut, ATP-hydrolyzing) activity"/>
    <property type="evidence" value="ECO:0007669"/>
    <property type="project" value="UniProtKB-EC"/>
</dbReference>
<reference evidence="9" key="1">
    <citation type="submission" date="2020-10" db="EMBL/GenBank/DDBJ databases">
        <authorList>
            <person name="Gilroy R."/>
        </authorList>
    </citation>
    <scope>NUCLEOTIDE SEQUENCE</scope>
    <source>
        <strain evidence="9">CHK121-14286</strain>
    </source>
</reference>
<dbReference type="EMBL" id="DVHL01000039">
    <property type="protein sequence ID" value="HIR66169.1"/>
    <property type="molecule type" value="Genomic_DNA"/>
</dbReference>
<dbReference type="GO" id="GO:0009330">
    <property type="term" value="C:DNA topoisomerase type II (double strand cut, ATP-hydrolyzing) complex"/>
    <property type="evidence" value="ECO:0007669"/>
    <property type="project" value="TreeGrafter"/>
</dbReference>
<evidence type="ECO:0000256" key="6">
    <source>
        <dbReference type="PROSITE-ProRule" id="PRU01384"/>
    </source>
</evidence>
<dbReference type="Gene3D" id="3.90.199.10">
    <property type="entry name" value="Topoisomerase II, domain 5"/>
    <property type="match status" value="1"/>
</dbReference>
<evidence type="ECO:0000256" key="2">
    <source>
        <dbReference type="ARBA" id="ARBA00012895"/>
    </source>
</evidence>
<dbReference type="PANTHER" id="PTHR43493:SF9">
    <property type="entry name" value="DNA TOPOISOMERASE 4 SUBUNIT A"/>
    <property type="match status" value="1"/>
</dbReference>
<dbReference type="Pfam" id="PF00521">
    <property type="entry name" value="DNA_topoisoIV"/>
    <property type="match status" value="1"/>
</dbReference>
<dbReference type="GO" id="GO:0003677">
    <property type="term" value="F:DNA binding"/>
    <property type="evidence" value="ECO:0007669"/>
    <property type="project" value="UniProtKB-UniRule"/>
</dbReference>
<dbReference type="EC" id="5.6.2.2" evidence="2"/>
<keyword evidence="5 6" id="KW-0413">Isomerase</keyword>
<dbReference type="SMART" id="SM00434">
    <property type="entry name" value="TOP4c"/>
    <property type="match status" value="1"/>
</dbReference>
<sequence length="827" mass="92491">MKQMDIFDLEHSEVEKMEDGSKLITKPMELVMHESMMPYAEHVILDRALPRVEDGLKPVQRRILYSMYEQGNTPDKPTRKSARIVGDCMGRYHPHGDSSIYDAMVRMAQDFSMNAPLIIGQGNFGNIDGDSAAAMRYTEAKLSPAALELLRDIDKDTVRWSRNFDDTTKEPDMLPGRFPNLLVNGATGIAVGLATNIPPHNFGEVIEGTIAFIENKNISLSNMMKIIKGPDFPTGGYVIPGEGLKQAYETGKGKIILRAKMHIEVANGDRKNIVITEIPYGVNKADMLIKIGALKDEKKDLFQGISEIVDESDKEGMRAVIKLRKDCDVKKMIAALLKYSQLQVSYGINMVAIADGKPQQMGLLDIIAYYVNYQRDVILRRSKFELNEAKEREHILKGLVIAVQNIDEVIKIIKNASSTSDAKTKLREAFDLSDKQAQAILDLRLARITKLEVNKLVLELQELERTINRLTVIINSKREQMELIKTELSSLKRNFKFARKSELSKDENSIVVPSEDDEKPVESVVVALASDYTIKRIPVKNFNLSNKDVLTCGSGEILTSATECKTDFKVMFFSNYGNCFKTNVGQLPEVRFRDKGVVLSQIFPEAVMGETPVAMFILDNEDVPSGEVLTYTRQGMIKRSPWSEYQLLKSSFQGYKGKEGDEVFKVEVVQEGTEIFYVTNRGGCTRFDVSEIPVQGRIAGGVHCINLADGEYVVFAGQVKKDSGEMLLVTDKGFMKRLPVTEITRHARNCKGAKGIEFGQNGSSVVFASYVNGQNYQIAIFDRANTYVVDVNDVSVENKNNKGKLPKGKRGGIVVEKVLRFKTEAKD</sequence>
<dbReference type="NCBIfam" id="NF004044">
    <property type="entry name" value="PRK05561.1"/>
    <property type="match status" value="1"/>
</dbReference>
<dbReference type="AlphaFoldDB" id="A0A9D1J802"/>
<dbReference type="PANTHER" id="PTHR43493">
    <property type="entry name" value="DNA GYRASE/TOPOISOMERASE SUBUNIT A"/>
    <property type="match status" value="1"/>
</dbReference>
<feature type="active site" description="O-(5'-phospho-DNA)-tyrosine intermediate" evidence="6">
    <location>
        <position position="137"/>
    </location>
</feature>
<dbReference type="SUPFAM" id="SSF101904">
    <property type="entry name" value="GyrA/ParC C-terminal domain-like"/>
    <property type="match status" value="1"/>
</dbReference>
<organism evidence="9 10">
    <name type="scientific">Candidatus Fimimonas gallinarum</name>
    <dbReference type="NCBI Taxonomy" id="2840821"/>
    <lineage>
        <taxon>Bacteria</taxon>
        <taxon>Pseudomonadati</taxon>
        <taxon>Myxococcota</taxon>
        <taxon>Myxococcia</taxon>
        <taxon>Myxococcales</taxon>
        <taxon>Cystobacterineae</taxon>
        <taxon>Myxococcaceae</taxon>
        <taxon>Myxococcaceae incertae sedis</taxon>
        <taxon>Candidatus Fimimonas</taxon>
    </lineage>
</organism>
<evidence type="ECO:0000256" key="4">
    <source>
        <dbReference type="ARBA" id="ARBA00023125"/>
    </source>
</evidence>
<feature type="coiled-coil region" evidence="7">
    <location>
        <begin position="446"/>
        <end position="494"/>
    </location>
</feature>
<dbReference type="FunFam" id="1.10.268.10:FF:000001">
    <property type="entry name" value="DNA gyrase subunit A"/>
    <property type="match status" value="1"/>
</dbReference>
<dbReference type="InterPro" id="IPR050220">
    <property type="entry name" value="Type_II_DNA_Topoisomerases"/>
</dbReference>
<protein>
    <recommendedName>
        <fullName evidence="2">DNA topoisomerase (ATP-hydrolyzing)</fullName>
        <ecNumber evidence="2">5.6.2.2</ecNumber>
    </recommendedName>
</protein>
<evidence type="ECO:0000256" key="5">
    <source>
        <dbReference type="ARBA" id="ARBA00023235"/>
    </source>
</evidence>
<name>A0A9D1J802_9BACT</name>
<feature type="domain" description="Topo IIA-type catalytic" evidence="8">
    <location>
        <begin position="49"/>
        <end position="517"/>
    </location>
</feature>
<dbReference type="InterPro" id="IPR013757">
    <property type="entry name" value="Topo_IIA_A_a_sf"/>
</dbReference>
<dbReference type="Proteomes" id="UP000824200">
    <property type="component" value="Unassembled WGS sequence"/>
</dbReference>
<keyword evidence="3 6" id="KW-0799">Topoisomerase</keyword>
<dbReference type="PROSITE" id="PS52040">
    <property type="entry name" value="TOPO_IIA"/>
    <property type="match status" value="1"/>
</dbReference>
<comment type="caution">
    <text evidence="9">The sequence shown here is derived from an EMBL/GenBank/DDBJ whole genome shotgun (WGS) entry which is preliminary data.</text>
</comment>